<evidence type="ECO:0000313" key="2">
    <source>
        <dbReference type="Proteomes" id="UP001642520"/>
    </source>
</evidence>
<accession>A0ABP1P5V2</accession>
<proteinExistence type="predicted"/>
<dbReference type="Proteomes" id="UP001642520">
    <property type="component" value="Unassembled WGS sequence"/>
</dbReference>
<evidence type="ECO:0000313" key="1">
    <source>
        <dbReference type="EMBL" id="CAL7948643.1"/>
    </source>
</evidence>
<keyword evidence="2" id="KW-1185">Reference proteome</keyword>
<protein>
    <submittedName>
        <fullName evidence="1">Uncharacterized protein</fullName>
    </submittedName>
</protein>
<sequence>MGSVSSIPSPEFSDSLDSTVIPCQYVDNDANCNLDNTHDRHLIEDNVEKRQVRHNGCIDTGSVRSPKNVSTNSRYFGNNQCAYKLRDSVPDNLMSVGNCEEKKAIDVRRVASSDSIPRGSFNGLTLSPGCRVLSQDCVRRSKSPDIRNSIVPLRYIQSAKEMGFKMFTNIIKIIIA</sequence>
<gene>
    <name evidence="1" type="ORF">XYLVIOL_LOCUS9001</name>
</gene>
<name>A0ABP1P5V2_XYLVO</name>
<comment type="caution">
    <text evidence="1">The sequence shown here is derived from an EMBL/GenBank/DDBJ whole genome shotgun (WGS) entry which is preliminary data.</text>
</comment>
<reference evidence="1 2" key="1">
    <citation type="submission" date="2024-08" db="EMBL/GenBank/DDBJ databases">
        <authorList>
            <person name="Will J Nash"/>
            <person name="Angela Man"/>
            <person name="Seanna McTaggart"/>
            <person name="Kendall Baker"/>
            <person name="Tom Barker"/>
            <person name="Leah Catchpole"/>
            <person name="Alex Durrant"/>
            <person name="Karim Gharbi"/>
            <person name="Naomi Irish"/>
            <person name="Gemy Kaithakottil"/>
            <person name="Debby Ku"/>
            <person name="Aaliyah Providence"/>
            <person name="Felix Shaw"/>
            <person name="David Swarbreck"/>
            <person name="Chris Watkins"/>
            <person name="Ann M. McCartney"/>
            <person name="Giulio Formenti"/>
            <person name="Alice Mouton"/>
            <person name="Noel Vella"/>
            <person name="Bjorn M von Reumont"/>
            <person name="Adriana Vella"/>
            <person name="Wilfried Haerty"/>
        </authorList>
    </citation>
    <scope>NUCLEOTIDE SEQUENCE [LARGE SCALE GENOMIC DNA]</scope>
</reference>
<organism evidence="1 2">
    <name type="scientific">Xylocopa violacea</name>
    <name type="common">Violet carpenter bee</name>
    <name type="synonym">Apis violacea</name>
    <dbReference type="NCBI Taxonomy" id="135666"/>
    <lineage>
        <taxon>Eukaryota</taxon>
        <taxon>Metazoa</taxon>
        <taxon>Ecdysozoa</taxon>
        <taxon>Arthropoda</taxon>
        <taxon>Hexapoda</taxon>
        <taxon>Insecta</taxon>
        <taxon>Pterygota</taxon>
        <taxon>Neoptera</taxon>
        <taxon>Endopterygota</taxon>
        <taxon>Hymenoptera</taxon>
        <taxon>Apocrita</taxon>
        <taxon>Aculeata</taxon>
        <taxon>Apoidea</taxon>
        <taxon>Anthophila</taxon>
        <taxon>Apidae</taxon>
        <taxon>Xylocopa</taxon>
        <taxon>Xylocopa</taxon>
    </lineage>
</organism>
<dbReference type="EMBL" id="CAXAJV020001299">
    <property type="protein sequence ID" value="CAL7948643.1"/>
    <property type="molecule type" value="Genomic_DNA"/>
</dbReference>